<dbReference type="GO" id="GO:0003887">
    <property type="term" value="F:DNA-directed DNA polymerase activity"/>
    <property type="evidence" value="ECO:0007669"/>
    <property type="project" value="UniProtKB-EC"/>
</dbReference>
<dbReference type="PROSITE" id="PS50173">
    <property type="entry name" value="UMUC"/>
    <property type="match status" value="1"/>
</dbReference>
<dbReference type="InterPro" id="IPR022880">
    <property type="entry name" value="DNApol_IV"/>
</dbReference>
<comment type="similarity">
    <text evidence="1">Belongs to the DNA polymerase type-Y family.</text>
</comment>
<dbReference type="InterPro" id="IPR043128">
    <property type="entry name" value="Rev_trsase/Diguanyl_cyclase"/>
</dbReference>
<dbReference type="OrthoDB" id="9808813at2"/>
<dbReference type="InterPro" id="IPR050116">
    <property type="entry name" value="DNA_polymerase-Y"/>
</dbReference>
<dbReference type="InParanoid" id="A0A263D1H2"/>
<dbReference type="Pfam" id="PF11799">
    <property type="entry name" value="IMS_C"/>
    <property type="match status" value="1"/>
</dbReference>
<evidence type="ECO:0000256" key="2">
    <source>
        <dbReference type="ARBA" id="ARBA00025589"/>
    </source>
</evidence>
<evidence type="ECO:0000256" key="3">
    <source>
        <dbReference type="ARBA" id="ARBA00049244"/>
    </source>
</evidence>
<protein>
    <submittedName>
        <fullName evidence="5">DNA polymerase IV</fullName>
    </submittedName>
</protein>
<evidence type="ECO:0000313" key="6">
    <source>
        <dbReference type="Proteomes" id="UP000242444"/>
    </source>
</evidence>
<dbReference type="Gene3D" id="3.40.1170.60">
    <property type="match status" value="1"/>
</dbReference>
<dbReference type="AlphaFoldDB" id="A0A263D1H2"/>
<dbReference type="SUPFAM" id="SSF100879">
    <property type="entry name" value="Lesion bypass DNA polymerase (Y-family), little finger domain"/>
    <property type="match status" value="1"/>
</dbReference>
<dbReference type="GO" id="GO:0009432">
    <property type="term" value="P:SOS response"/>
    <property type="evidence" value="ECO:0007669"/>
    <property type="project" value="TreeGrafter"/>
</dbReference>
<dbReference type="GO" id="GO:0005829">
    <property type="term" value="C:cytosol"/>
    <property type="evidence" value="ECO:0007669"/>
    <property type="project" value="TreeGrafter"/>
</dbReference>
<reference evidence="5 6" key="1">
    <citation type="submission" date="2017-07" db="EMBL/GenBank/DDBJ databases">
        <title>Amycolatopsis antarcticus sp. nov., isolated from the surface of an Antarcticus brown macroalga.</title>
        <authorList>
            <person name="Wang J."/>
            <person name="Leiva S."/>
            <person name="Huang J."/>
            <person name="Huang Y."/>
        </authorList>
    </citation>
    <scope>NUCLEOTIDE SEQUENCE [LARGE SCALE GENOMIC DNA]</scope>
    <source>
        <strain evidence="5 6">AU-G6</strain>
    </source>
</reference>
<dbReference type="EMBL" id="NKYE01000015">
    <property type="protein sequence ID" value="OZM71195.1"/>
    <property type="molecule type" value="Genomic_DNA"/>
</dbReference>
<accession>A0A263D1H2</accession>
<dbReference type="InterPro" id="IPR043502">
    <property type="entry name" value="DNA/RNA_pol_sf"/>
</dbReference>
<dbReference type="GO" id="GO:0042276">
    <property type="term" value="P:error-prone translesion synthesis"/>
    <property type="evidence" value="ECO:0007669"/>
    <property type="project" value="TreeGrafter"/>
</dbReference>
<proteinExistence type="inferred from homology"/>
<dbReference type="SUPFAM" id="SSF56672">
    <property type="entry name" value="DNA/RNA polymerases"/>
    <property type="match status" value="1"/>
</dbReference>
<sequence length="355" mass="38187">MVIAHADVDAFFVSVERRDTPRYRDRPFVVAAEVVACASYEARELGVHAGMPLARVLHRWPEVVVAPPRDERYSRAGEELFALFRRYTPLLQPGSMEEAFLDVTGRDGGDPVALAAGLRRTARRELGLPVSVGLARSKLWAKLAGRRAKPDGLVVIDAEREAELRPALRLEGLWGVGPRTVPRLHEAGLFTVADLAGHDETSLAAIVPTAMVRTLLAIARGTDDATVRIPGPRRSVSAQRTISPPTRTRSTVLGVLGTVVGLAVDRLGHDPRRPSRLEVTVRFDDGTIRTGRAPLPGAVADPAGIERVARRLLEGTGWEDDGRGVTLAGVVLFLAAAREVPGQLALPFAPGLPDG</sequence>
<keyword evidence="6" id="KW-1185">Reference proteome</keyword>
<dbReference type="GO" id="GO:0003684">
    <property type="term" value="F:damaged DNA binding"/>
    <property type="evidence" value="ECO:0007669"/>
    <property type="project" value="InterPro"/>
</dbReference>
<name>A0A263D1H2_9PSEU</name>
<comment type="function">
    <text evidence="2">Poorly processive, error-prone DNA polymerase involved in untargeted mutagenesis. Copies undamaged DNA at stalled replication forks, which arise in vivo from mismatched or misaligned primer ends. These misaligned primers can be extended by PolIV. Exhibits no 3'-5' exonuclease (proofreading) activity. May be involved in translesional synthesis, in conjunction with the beta clamp from PolIII.</text>
</comment>
<dbReference type="InterPro" id="IPR036775">
    <property type="entry name" value="DNA_pol_Y-fam_lit_finger_sf"/>
</dbReference>
<dbReference type="Gene3D" id="1.10.150.20">
    <property type="entry name" value="5' to 3' exonuclease, C-terminal subdomain"/>
    <property type="match status" value="1"/>
</dbReference>
<evidence type="ECO:0000313" key="5">
    <source>
        <dbReference type="EMBL" id="OZM71195.1"/>
    </source>
</evidence>
<dbReference type="InterPro" id="IPR001126">
    <property type="entry name" value="UmuC"/>
</dbReference>
<dbReference type="CDD" id="cd03586">
    <property type="entry name" value="PolY_Pol_IV_kappa"/>
    <property type="match status" value="1"/>
</dbReference>
<dbReference type="PANTHER" id="PTHR11076">
    <property type="entry name" value="DNA REPAIR POLYMERASE UMUC / TRANSFERASE FAMILY MEMBER"/>
    <property type="match status" value="1"/>
</dbReference>
<dbReference type="GO" id="GO:0006281">
    <property type="term" value="P:DNA repair"/>
    <property type="evidence" value="ECO:0007669"/>
    <property type="project" value="InterPro"/>
</dbReference>
<comment type="caution">
    <text evidence="5">The sequence shown here is derived from an EMBL/GenBank/DDBJ whole genome shotgun (WGS) entry which is preliminary data.</text>
</comment>
<dbReference type="Gene3D" id="3.30.1490.100">
    <property type="entry name" value="DNA polymerase, Y-family, little finger domain"/>
    <property type="match status" value="1"/>
</dbReference>
<dbReference type="InterPro" id="IPR017961">
    <property type="entry name" value="DNA_pol_Y-fam_little_finger"/>
</dbReference>
<dbReference type="PANTHER" id="PTHR11076:SF33">
    <property type="entry name" value="DNA POLYMERASE KAPPA"/>
    <property type="match status" value="1"/>
</dbReference>
<dbReference type="Pfam" id="PF00817">
    <property type="entry name" value="IMS"/>
    <property type="match status" value="1"/>
</dbReference>
<gene>
    <name evidence="5" type="ORF">CFN78_22015</name>
</gene>
<dbReference type="Proteomes" id="UP000242444">
    <property type="component" value="Unassembled WGS sequence"/>
</dbReference>
<evidence type="ECO:0000259" key="4">
    <source>
        <dbReference type="PROSITE" id="PS50173"/>
    </source>
</evidence>
<evidence type="ECO:0000256" key="1">
    <source>
        <dbReference type="ARBA" id="ARBA00010945"/>
    </source>
</evidence>
<comment type="catalytic activity">
    <reaction evidence="3">
        <text>DNA(n) + a 2'-deoxyribonucleoside 5'-triphosphate = DNA(n+1) + diphosphate</text>
        <dbReference type="Rhea" id="RHEA:22508"/>
        <dbReference type="Rhea" id="RHEA-COMP:17339"/>
        <dbReference type="Rhea" id="RHEA-COMP:17340"/>
        <dbReference type="ChEBI" id="CHEBI:33019"/>
        <dbReference type="ChEBI" id="CHEBI:61560"/>
        <dbReference type="ChEBI" id="CHEBI:173112"/>
        <dbReference type="EC" id="2.7.7.7"/>
    </reaction>
</comment>
<feature type="domain" description="UmuC" evidence="4">
    <location>
        <begin position="3"/>
        <end position="177"/>
    </location>
</feature>
<organism evidence="5 6">
    <name type="scientific">Amycolatopsis antarctica</name>
    <dbReference type="NCBI Taxonomy" id="1854586"/>
    <lineage>
        <taxon>Bacteria</taxon>
        <taxon>Bacillati</taxon>
        <taxon>Actinomycetota</taxon>
        <taxon>Actinomycetes</taxon>
        <taxon>Pseudonocardiales</taxon>
        <taxon>Pseudonocardiaceae</taxon>
        <taxon>Amycolatopsis</taxon>
    </lineage>
</organism>
<dbReference type="Gene3D" id="3.30.70.270">
    <property type="match status" value="1"/>
</dbReference>